<evidence type="ECO:0000256" key="3">
    <source>
        <dbReference type="ARBA" id="ARBA00023157"/>
    </source>
</evidence>
<dbReference type="PROSITE" id="PS51465">
    <property type="entry name" value="KAZAL_2"/>
    <property type="match status" value="4"/>
</dbReference>
<keyword evidence="4" id="KW-0732">Signal</keyword>
<organism evidence="6 7">
    <name type="scientific">Globisporangium ultimum (strain ATCC 200006 / CBS 805.95 / DAOM BR144)</name>
    <name type="common">Pythium ultimum</name>
    <dbReference type="NCBI Taxonomy" id="431595"/>
    <lineage>
        <taxon>Eukaryota</taxon>
        <taxon>Sar</taxon>
        <taxon>Stramenopiles</taxon>
        <taxon>Oomycota</taxon>
        <taxon>Peronosporomycetes</taxon>
        <taxon>Pythiales</taxon>
        <taxon>Pythiaceae</taxon>
        <taxon>Globisporangium</taxon>
    </lineage>
</organism>
<dbReference type="HOGENOM" id="CLU_057241_3_0_1"/>
<dbReference type="SMR" id="K3WXK2"/>
<feature type="domain" description="Kazal-like" evidence="5">
    <location>
        <begin position="169"/>
        <end position="221"/>
    </location>
</feature>
<dbReference type="InterPro" id="IPR036058">
    <property type="entry name" value="Kazal_dom_sf"/>
</dbReference>
<protein>
    <recommendedName>
        <fullName evidence="5">Kazal-like domain-containing protein</fullName>
    </recommendedName>
</protein>
<dbReference type="PANTHER" id="PTHR10913">
    <property type="entry name" value="FOLLISTATIN-RELATED"/>
    <property type="match status" value="1"/>
</dbReference>
<reference evidence="6" key="3">
    <citation type="submission" date="2015-02" db="UniProtKB">
        <authorList>
            <consortium name="EnsemblProtists"/>
        </authorList>
    </citation>
    <scope>IDENTIFICATION</scope>
    <source>
        <strain evidence="6">DAOM BR144</strain>
    </source>
</reference>
<evidence type="ECO:0000256" key="4">
    <source>
        <dbReference type="SAM" id="SignalP"/>
    </source>
</evidence>
<keyword evidence="3" id="KW-1015">Disulfide bond</keyword>
<keyword evidence="2" id="KW-0722">Serine protease inhibitor</keyword>
<feature type="domain" description="Kazal-like" evidence="5">
    <location>
        <begin position="228"/>
        <end position="280"/>
    </location>
</feature>
<dbReference type="GO" id="GO:0030154">
    <property type="term" value="P:cell differentiation"/>
    <property type="evidence" value="ECO:0007669"/>
    <property type="project" value="TreeGrafter"/>
</dbReference>
<feature type="chain" id="PRO_5003868336" description="Kazal-like domain-containing protein" evidence="4">
    <location>
        <begin position="20"/>
        <end position="437"/>
    </location>
</feature>
<evidence type="ECO:0000313" key="7">
    <source>
        <dbReference type="Proteomes" id="UP000019132"/>
    </source>
</evidence>
<feature type="domain" description="Kazal-like" evidence="5">
    <location>
        <begin position="110"/>
        <end position="162"/>
    </location>
</feature>
<dbReference type="AlphaFoldDB" id="K3WXK2"/>
<name>K3WXK2_GLOUD</name>
<dbReference type="SUPFAM" id="SSF100895">
    <property type="entry name" value="Kazal-type serine protease inhibitors"/>
    <property type="match status" value="4"/>
</dbReference>
<dbReference type="GO" id="GO:0005576">
    <property type="term" value="C:extracellular region"/>
    <property type="evidence" value="ECO:0007669"/>
    <property type="project" value="TreeGrafter"/>
</dbReference>
<keyword evidence="1" id="KW-0646">Protease inhibitor</keyword>
<sequence length="437" mass="46551">MRVSATLAFLYAALATAHAQTPSQNDALPSSTETIATNPPNEAAVSAIDCAIGDKRQCIMIYAPVCASNGQTYGNVCQFSSAYCTLPEAEREGLKIVHDGECDETDFVIPPKTNECALFKCSDTGDGVCASDGKTYVNACLVRAAGCANPGLFVVSDKPCSPSDSTKPARKPKDCSKTICSRVYQPVYATNGIIYGNECLFNQARCKDSSITKKTTGKAPWRPRPPTPVSIPKCMVPQCAPIDKPICASNGKTYMNRCLFSYDECKNPSLRVAHSGACAASPAQVETLAPPALPDATPTGCTALLCQEFTECRVDERTGNGYCADVCHPGRCATNEICVLKQVQCFTTPCPEVAECVAVQGNQKPSKPVVEPPISACATIRCGSFSECRVNARTGNGYCAEVCRPNRCAENQSCVLKQVQCFTTPCDPIPECVSKTL</sequence>
<dbReference type="Pfam" id="PF07648">
    <property type="entry name" value="Kazal_2"/>
    <property type="match status" value="2"/>
</dbReference>
<feature type="signal peptide" evidence="4">
    <location>
        <begin position="1"/>
        <end position="19"/>
    </location>
</feature>
<dbReference type="EnsemblProtists" id="PYU1_T009700">
    <property type="protein sequence ID" value="PYU1_T009700"/>
    <property type="gene ID" value="PYU1_G009682"/>
</dbReference>
<reference evidence="7" key="2">
    <citation type="submission" date="2010-04" db="EMBL/GenBank/DDBJ databases">
        <authorList>
            <person name="Buell R."/>
            <person name="Hamilton J."/>
            <person name="Hostetler J."/>
        </authorList>
    </citation>
    <scope>NUCLEOTIDE SEQUENCE [LARGE SCALE GENOMIC DNA]</scope>
    <source>
        <strain evidence="7">DAOM:BR144</strain>
    </source>
</reference>
<dbReference type="CDD" id="cd00104">
    <property type="entry name" value="KAZAL_FS"/>
    <property type="match status" value="4"/>
</dbReference>
<dbReference type="VEuPathDB" id="FungiDB:PYU1_G009682"/>
<dbReference type="InParanoid" id="K3WXK2"/>
<dbReference type="Proteomes" id="UP000019132">
    <property type="component" value="Unassembled WGS sequence"/>
</dbReference>
<dbReference type="InterPro" id="IPR050653">
    <property type="entry name" value="Prot_Inhib_GrowthFact_Antg"/>
</dbReference>
<dbReference type="EMBL" id="GL376615">
    <property type="status" value="NOT_ANNOTATED_CDS"/>
    <property type="molecule type" value="Genomic_DNA"/>
</dbReference>
<reference evidence="7" key="1">
    <citation type="journal article" date="2010" name="Genome Biol.">
        <title>Genome sequence of the necrotrophic plant pathogen Pythium ultimum reveals original pathogenicity mechanisms and effector repertoire.</title>
        <authorList>
            <person name="Levesque C.A."/>
            <person name="Brouwer H."/>
            <person name="Cano L."/>
            <person name="Hamilton J.P."/>
            <person name="Holt C."/>
            <person name="Huitema E."/>
            <person name="Raffaele S."/>
            <person name="Robideau G.P."/>
            <person name="Thines M."/>
            <person name="Win J."/>
            <person name="Zerillo M.M."/>
            <person name="Beakes G.W."/>
            <person name="Boore J.L."/>
            <person name="Busam D."/>
            <person name="Dumas B."/>
            <person name="Ferriera S."/>
            <person name="Fuerstenberg S.I."/>
            <person name="Gachon C.M."/>
            <person name="Gaulin E."/>
            <person name="Govers F."/>
            <person name="Grenville-Briggs L."/>
            <person name="Horner N."/>
            <person name="Hostetler J."/>
            <person name="Jiang R.H."/>
            <person name="Johnson J."/>
            <person name="Krajaejun T."/>
            <person name="Lin H."/>
            <person name="Meijer H.J."/>
            <person name="Moore B."/>
            <person name="Morris P."/>
            <person name="Phuntmart V."/>
            <person name="Puiu D."/>
            <person name="Shetty J."/>
            <person name="Stajich J.E."/>
            <person name="Tripathy S."/>
            <person name="Wawra S."/>
            <person name="van West P."/>
            <person name="Whitty B.R."/>
            <person name="Coutinho P.M."/>
            <person name="Henrissat B."/>
            <person name="Martin F."/>
            <person name="Thomas P.D."/>
            <person name="Tyler B.M."/>
            <person name="De Vries R.P."/>
            <person name="Kamoun S."/>
            <person name="Yandell M."/>
            <person name="Tisserat N."/>
            <person name="Buell C.R."/>
        </authorList>
    </citation>
    <scope>NUCLEOTIDE SEQUENCE</scope>
    <source>
        <strain evidence="7">DAOM:BR144</strain>
    </source>
</reference>
<proteinExistence type="predicted"/>
<dbReference type="InterPro" id="IPR002350">
    <property type="entry name" value="Kazal_dom"/>
</dbReference>
<evidence type="ECO:0000256" key="1">
    <source>
        <dbReference type="ARBA" id="ARBA00022690"/>
    </source>
</evidence>
<dbReference type="PANTHER" id="PTHR10913:SF45">
    <property type="entry name" value="FOLLISTATIN, ISOFORM A-RELATED"/>
    <property type="match status" value="1"/>
</dbReference>
<evidence type="ECO:0000313" key="6">
    <source>
        <dbReference type="EnsemblProtists" id="PYU1_T009700"/>
    </source>
</evidence>
<dbReference type="SMART" id="SM00280">
    <property type="entry name" value="KAZAL"/>
    <property type="match status" value="4"/>
</dbReference>
<dbReference type="eggNOG" id="KOG3649">
    <property type="taxonomic scope" value="Eukaryota"/>
</dbReference>
<dbReference type="OMA" id="SKCAYTS"/>
<accession>K3WXK2</accession>
<evidence type="ECO:0000256" key="2">
    <source>
        <dbReference type="ARBA" id="ARBA00022900"/>
    </source>
</evidence>
<evidence type="ECO:0000259" key="5">
    <source>
        <dbReference type="PROSITE" id="PS51465"/>
    </source>
</evidence>
<dbReference type="Gene3D" id="3.30.60.30">
    <property type="match status" value="4"/>
</dbReference>
<dbReference type="Pfam" id="PF00050">
    <property type="entry name" value="Kazal_1"/>
    <property type="match status" value="2"/>
</dbReference>
<keyword evidence="7" id="KW-1185">Reference proteome</keyword>
<feature type="domain" description="Kazal-like" evidence="5">
    <location>
        <begin position="44"/>
        <end position="104"/>
    </location>
</feature>